<name>A0ABP1E064_9APHY</name>
<evidence type="ECO:0000256" key="1">
    <source>
        <dbReference type="ARBA" id="ARBA00010088"/>
    </source>
</evidence>
<evidence type="ECO:0000313" key="5">
    <source>
        <dbReference type="EMBL" id="CAL1713451.1"/>
    </source>
</evidence>
<evidence type="ECO:0000313" key="6">
    <source>
        <dbReference type="Proteomes" id="UP001497453"/>
    </source>
</evidence>
<dbReference type="SUPFAM" id="SSF53474">
    <property type="entry name" value="alpha/beta-Hydrolases"/>
    <property type="match status" value="1"/>
</dbReference>
<dbReference type="EMBL" id="OZ037950">
    <property type="protein sequence ID" value="CAL1713451.1"/>
    <property type="molecule type" value="Genomic_DNA"/>
</dbReference>
<evidence type="ECO:0000256" key="3">
    <source>
        <dbReference type="ARBA" id="ARBA00022801"/>
    </source>
</evidence>
<feature type="domain" description="Epoxide hydrolase N-terminal" evidence="4">
    <location>
        <begin position="5"/>
        <end position="113"/>
    </location>
</feature>
<keyword evidence="6" id="KW-1185">Reference proteome</keyword>
<organism evidence="5 6">
    <name type="scientific">Somion occarium</name>
    <dbReference type="NCBI Taxonomy" id="3059160"/>
    <lineage>
        <taxon>Eukaryota</taxon>
        <taxon>Fungi</taxon>
        <taxon>Dikarya</taxon>
        <taxon>Basidiomycota</taxon>
        <taxon>Agaricomycotina</taxon>
        <taxon>Agaricomycetes</taxon>
        <taxon>Polyporales</taxon>
        <taxon>Cerrenaceae</taxon>
        <taxon>Somion</taxon>
    </lineage>
</organism>
<dbReference type="Pfam" id="PF06441">
    <property type="entry name" value="EHN"/>
    <property type="match status" value="1"/>
</dbReference>
<protein>
    <recommendedName>
        <fullName evidence="4">Epoxide hydrolase N-terminal domain-containing protein</fullName>
    </recommendedName>
</protein>
<keyword evidence="3" id="KW-0378">Hydrolase</keyword>
<evidence type="ECO:0000259" key="4">
    <source>
        <dbReference type="Pfam" id="PF06441"/>
    </source>
</evidence>
<proteinExistence type="inferred from homology"/>
<comment type="similarity">
    <text evidence="1">Belongs to the peptidase S33 family.</text>
</comment>
<dbReference type="PIRSF" id="PIRSF001112">
    <property type="entry name" value="Epoxide_hydrolase"/>
    <property type="match status" value="1"/>
</dbReference>
<dbReference type="InterPro" id="IPR000639">
    <property type="entry name" value="Epox_hydrolase-like"/>
</dbReference>
<dbReference type="PRINTS" id="PR00412">
    <property type="entry name" value="EPOXHYDRLASE"/>
</dbReference>
<dbReference type="Gene3D" id="3.40.50.1820">
    <property type="entry name" value="alpha/beta hydrolase"/>
    <property type="match status" value="1"/>
</dbReference>
<gene>
    <name evidence="5" type="ORF">GFSPODELE1_LOCUS9310</name>
</gene>
<dbReference type="Proteomes" id="UP001497453">
    <property type="component" value="Chromosome 7"/>
</dbReference>
<sequence length="402" mass="45281">MAEVPFTLAIQDADLELLRKKLDLVRLPDELVDAKWNYGVPLEDVKRLLARWKDGFDWRAAEASINVLPQFTRNIEVDGFGTLSIHYVHQKSQLDAAIPVLFVHGWPGHFMEVSKLLPLLTTTTTDRPSFHVVAFSLPGFGFSEAPQKKGFSINQYAEVGHKLMIALGYKEYVTQGGDWGFHITRRMAQLYGGVHLKAWHTNYPRAEKPALTTSPGLYIKGLVTPYSKRERQGFDRTAWFYKNGRGYYTEQSTNPQTLGYSLADSPSGLLAWIYEKLVLWTDGYPWSDDEVLTWVCIYWFSRAGPAASTRIYYEFNAASESTKYRWTAIPFGASFFPKELVCVPTYWARSIGNLVCESVHESGGHFAAHEKPEALVDDLRKMFGIGGPAFGVVPGKSGYAPP</sequence>
<dbReference type="PANTHER" id="PTHR21661">
    <property type="entry name" value="EPOXIDE HYDROLASE 1-RELATED"/>
    <property type="match status" value="1"/>
</dbReference>
<dbReference type="InterPro" id="IPR016292">
    <property type="entry name" value="Epoxide_hydrolase"/>
</dbReference>
<dbReference type="InterPro" id="IPR029058">
    <property type="entry name" value="AB_hydrolase_fold"/>
</dbReference>
<dbReference type="InterPro" id="IPR010497">
    <property type="entry name" value="Epoxide_hydro_N"/>
</dbReference>
<dbReference type="PANTHER" id="PTHR21661:SF35">
    <property type="entry name" value="EPOXIDE HYDROLASE"/>
    <property type="match status" value="1"/>
</dbReference>
<evidence type="ECO:0000256" key="2">
    <source>
        <dbReference type="ARBA" id="ARBA00022797"/>
    </source>
</evidence>
<reference evidence="6" key="1">
    <citation type="submission" date="2024-04" db="EMBL/GenBank/DDBJ databases">
        <authorList>
            <person name="Shaw F."/>
            <person name="Minotto A."/>
        </authorList>
    </citation>
    <scope>NUCLEOTIDE SEQUENCE [LARGE SCALE GENOMIC DNA]</scope>
</reference>
<accession>A0ABP1E064</accession>
<keyword evidence="2" id="KW-0058">Aromatic hydrocarbons catabolism</keyword>